<dbReference type="PANTHER" id="PTHR43581">
    <property type="entry name" value="ATP/GTP PHOSPHATASE"/>
    <property type="match status" value="1"/>
</dbReference>
<dbReference type="AlphaFoldDB" id="A0A9Q5B3N3"/>
<evidence type="ECO:0000259" key="1">
    <source>
        <dbReference type="Pfam" id="PF12476"/>
    </source>
</evidence>
<dbReference type="SUPFAM" id="SSF52540">
    <property type="entry name" value="P-loop containing nucleoside triphosphate hydrolases"/>
    <property type="match status" value="1"/>
</dbReference>
<name>A0A9Q5B3N3_PSEFR</name>
<evidence type="ECO:0000313" key="3">
    <source>
        <dbReference type="EMBL" id="NNB51690.1"/>
    </source>
</evidence>
<dbReference type="GO" id="GO:0016887">
    <property type="term" value="F:ATP hydrolysis activity"/>
    <property type="evidence" value="ECO:0007669"/>
    <property type="project" value="InterPro"/>
</dbReference>
<dbReference type="RefSeq" id="WP_169872799.1">
    <property type="nucleotide sequence ID" value="NZ_JAAQYX010000036.1"/>
</dbReference>
<proteinExistence type="predicted"/>
<protein>
    <submittedName>
        <fullName evidence="3">DUF3696 domain-containing protein</fullName>
    </submittedName>
</protein>
<dbReference type="InterPro" id="IPR003959">
    <property type="entry name" value="ATPase_AAA_core"/>
</dbReference>
<feature type="domain" description="DUF3696" evidence="1">
    <location>
        <begin position="369"/>
        <end position="414"/>
    </location>
</feature>
<dbReference type="PANTHER" id="PTHR43581:SF2">
    <property type="entry name" value="EXCINUCLEASE ATPASE SUBUNIT"/>
    <property type="match status" value="1"/>
</dbReference>
<evidence type="ECO:0000313" key="4">
    <source>
        <dbReference type="Proteomes" id="UP000564604"/>
    </source>
</evidence>
<evidence type="ECO:0000259" key="2">
    <source>
        <dbReference type="Pfam" id="PF13304"/>
    </source>
</evidence>
<dbReference type="InterPro" id="IPR051396">
    <property type="entry name" value="Bact_Antivir_Def_Nuclease"/>
</dbReference>
<accession>A0A9Q5B3N3</accession>
<dbReference type="InterPro" id="IPR014592">
    <property type="entry name" value="P-loop_UCP034888"/>
</dbReference>
<reference evidence="3 4" key="1">
    <citation type="journal article" date="2020" name="Front. Microbiol.">
        <title>Genetic Organization of the aprX-lipA2 Operon Affects the Proteolytic Potential of Pseudomonas Species in Milk.</title>
        <authorList>
            <person name="Maier C."/>
            <person name="Huptas C."/>
            <person name="von Neubeck M."/>
            <person name="Scherer S."/>
            <person name="Wenning M."/>
            <person name="Lucking G."/>
        </authorList>
    </citation>
    <scope>NUCLEOTIDE SEQUENCE [LARGE SCALE GENOMIC DNA]</scope>
    <source>
        <strain evidence="3 4">WS 5094</strain>
    </source>
</reference>
<dbReference type="PIRSF" id="PIRSF034888">
    <property type="entry name" value="P-loop_UCP034888"/>
    <property type="match status" value="1"/>
</dbReference>
<dbReference type="Gene3D" id="3.40.50.300">
    <property type="entry name" value="P-loop containing nucleotide triphosphate hydrolases"/>
    <property type="match status" value="1"/>
</dbReference>
<dbReference type="EMBL" id="JAAQYX010000036">
    <property type="protein sequence ID" value="NNB51690.1"/>
    <property type="molecule type" value="Genomic_DNA"/>
</dbReference>
<sequence>MFKSLRLTNFKAWKDTGDIGLAPVTMLLGTNSSGKSSLLQSLLLLKQTVRSPDRTIHLNLGGDEVNDLFSFGDFDSVLRHGADSLRHFSIGFDFKRFDDSRVKAGSLEAIYGKTSTGSVAVQQMKLSTGAREFRAVRRERGAFSIFVDDEGQPRFKGRNYAPERSISFSADAIAELDQDGALVEDLSLSIRRELEGISYLGPLRRKPERDYAWNKSKPGDVGSDGGNAVGALLASALLRSEEQNYIVDGVSKWLKRMKVAEQLEVRQQGRSNRYELIIQRDGVACNLRDVGIGVSQVLPVLVVAYFAPIGSTVILEEPEIHLHPLAQSILAELFVKVSKERNIQFIVETHSEHLFRRMQTLIAKGTAKKRDVSMYFVKRDGAQALLQTLEVDEFGVVGNWPENFFGDSVGEARQQAMARAKRMQERANG</sequence>
<dbReference type="GO" id="GO:0005524">
    <property type="term" value="F:ATP binding"/>
    <property type="evidence" value="ECO:0007669"/>
    <property type="project" value="InterPro"/>
</dbReference>
<dbReference type="InterPro" id="IPR027417">
    <property type="entry name" value="P-loop_NTPase"/>
</dbReference>
<comment type="caution">
    <text evidence="3">The sequence shown here is derived from an EMBL/GenBank/DDBJ whole genome shotgun (WGS) entry which is preliminary data.</text>
</comment>
<dbReference type="Proteomes" id="UP000564604">
    <property type="component" value="Unassembled WGS sequence"/>
</dbReference>
<dbReference type="Pfam" id="PF13304">
    <property type="entry name" value="AAA_21"/>
    <property type="match status" value="1"/>
</dbReference>
<dbReference type="Pfam" id="PF12476">
    <property type="entry name" value="DUF3696"/>
    <property type="match status" value="1"/>
</dbReference>
<dbReference type="InterPro" id="IPR022532">
    <property type="entry name" value="DUF3696"/>
</dbReference>
<organism evidence="3 4">
    <name type="scientific">Pseudomonas fragi</name>
    <dbReference type="NCBI Taxonomy" id="296"/>
    <lineage>
        <taxon>Bacteria</taxon>
        <taxon>Pseudomonadati</taxon>
        <taxon>Pseudomonadota</taxon>
        <taxon>Gammaproteobacteria</taxon>
        <taxon>Pseudomonadales</taxon>
        <taxon>Pseudomonadaceae</taxon>
        <taxon>Pseudomonas</taxon>
    </lineage>
</organism>
<gene>
    <name evidence="3" type="ORF">HBN89_20845</name>
</gene>
<feature type="domain" description="ATPase AAA-type core" evidence="2">
    <location>
        <begin position="24"/>
        <end position="354"/>
    </location>
</feature>